<keyword evidence="1 4" id="KW-0489">Methyltransferase</keyword>
<gene>
    <name evidence="4" type="ORF">ENY07_10780</name>
</gene>
<dbReference type="PANTHER" id="PTHR47739:SF1">
    <property type="entry name" value="TRNA1(VAL) (ADENINE(37)-N6)-METHYLTRANSFERASE"/>
    <property type="match status" value="1"/>
</dbReference>
<dbReference type="SUPFAM" id="SSF53335">
    <property type="entry name" value="S-adenosyl-L-methionine-dependent methyltransferases"/>
    <property type="match status" value="1"/>
</dbReference>
<organism evidence="4">
    <name type="scientific">Acidicaldus sp</name>
    <dbReference type="NCBI Taxonomy" id="1872105"/>
    <lineage>
        <taxon>Bacteria</taxon>
        <taxon>Pseudomonadati</taxon>
        <taxon>Pseudomonadota</taxon>
        <taxon>Alphaproteobacteria</taxon>
        <taxon>Acetobacterales</taxon>
        <taxon>Acetobacteraceae</taxon>
        <taxon>Acidicaldus</taxon>
    </lineage>
</organism>
<evidence type="ECO:0000256" key="1">
    <source>
        <dbReference type="ARBA" id="ARBA00022603"/>
    </source>
</evidence>
<dbReference type="GO" id="GO:0032259">
    <property type="term" value="P:methylation"/>
    <property type="evidence" value="ECO:0007669"/>
    <property type="project" value="UniProtKB-KW"/>
</dbReference>
<dbReference type="InterPro" id="IPR007848">
    <property type="entry name" value="Small_mtfrase_dom"/>
</dbReference>
<evidence type="ECO:0000259" key="3">
    <source>
        <dbReference type="Pfam" id="PF05175"/>
    </source>
</evidence>
<dbReference type="PANTHER" id="PTHR47739">
    <property type="entry name" value="TRNA1(VAL) (ADENINE(37)-N6)-METHYLTRANSFERASE"/>
    <property type="match status" value="1"/>
</dbReference>
<accession>A0A8J4HCB8</accession>
<evidence type="ECO:0000313" key="4">
    <source>
        <dbReference type="EMBL" id="HGC43688.1"/>
    </source>
</evidence>
<keyword evidence="1 4" id="KW-0808">Transferase</keyword>
<dbReference type="InterPro" id="IPR050210">
    <property type="entry name" value="tRNA_Adenine-N(6)_MTase"/>
</dbReference>
<dbReference type="Pfam" id="PF05175">
    <property type="entry name" value="MTS"/>
    <property type="match status" value="1"/>
</dbReference>
<dbReference type="EMBL" id="DTQM01000205">
    <property type="protein sequence ID" value="HGC43688.1"/>
    <property type="molecule type" value="Genomic_DNA"/>
</dbReference>
<dbReference type="InterPro" id="IPR029063">
    <property type="entry name" value="SAM-dependent_MTases_sf"/>
</dbReference>
<name>A0A8J4HCB8_9PROT</name>
<dbReference type="CDD" id="cd02440">
    <property type="entry name" value="AdoMet_MTases"/>
    <property type="match status" value="1"/>
</dbReference>
<comment type="caution">
    <text evidence="4">The sequence shown here is derived from an EMBL/GenBank/DDBJ whole genome shotgun (WGS) entry which is preliminary data.</text>
</comment>
<dbReference type="AlphaFoldDB" id="A0A8J4HCB8"/>
<dbReference type="GO" id="GO:0008168">
    <property type="term" value="F:methyltransferase activity"/>
    <property type="evidence" value="ECO:0007669"/>
    <property type="project" value="UniProtKB-KW"/>
</dbReference>
<protein>
    <submittedName>
        <fullName evidence="4">SAM-dependent methyltransferase</fullName>
    </submittedName>
</protein>
<reference evidence="4" key="1">
    <citation type="journal article" date="2020" name="mSystems">
        <title>Genome- and Community-Level Interaction Insights into Carbon Utilization and Element Cycling Functions of Hydrothermarchaeota in Hydrothermal Sediment.</title>
        <authorList>
            <person name="Zhou Z."/>
            <person name="Liu Y."/>
            <person name="Xu W."/>
            <person name="Pan J."/>
            <person name="Luo Z.H."/>
            <person name="Li M."/>
        </authorList>
    </citation>
    <scope>NUCLEOTIDE SEQUENCE</scope>
    <source>
        <strain evidence="4">SpSt-997</strain>
    </source>
</reference>
<feature type="domain" description="Methyltransferase small" evidence="3">
    <location>
        <begin position="33"/>
        <end position="127"/>
    </location>
</feature>
<keyword evidence="2" id="KW-0949">S-adenosyl-L-methionine</keyword>
<dbReference type="Gene3D" id="3.40.50.150">
    <property type="entry name" value="Vaccinia Virus protein VP39"/>
    <property type="match status" value="1"/>
</dbReference>
<evidence type="ECO:0000256" key="2">
    <source>
        <dbReference type="ARBA" id="ARBA00022691"/>
    </source>
</evidence>
<proteinExistence type="predicted"/>
<sequence>MSASAESLGTLLGGRVIYAQQRAGYRTGIEPVLLAAAIPARPGERVLEAGTGAGAGLLCLAARLPEISATGIERDPDLARLAGRNIAANHWAARLTVEARDITAAATGGPAFDHACANPPWHDRRATPSPNPLRRAAKRAAPGLLDAWAAALAAALRPRGSLTLILPAGALAAGLAALERAGCGAARLLPLWPKPGRAARLILLQARRAATGPCQILPGLTLHTPGGGYTEAAEAILRHGAALDLGTVASR</sequence>